<protein>
    <submittedName>
        <fullName evidence="3">Uncharacterized protein</fullName>
    </submittedName>
</protein>
<gene>
    <name evidence="3" type="ORF">HPP92_028820</name>
    <name evidence="2" type="ORF">HPP92_028831</name>
</gene>
<dbReference type="Proteomes" id="UP000639772">
    <property type="component" value="Unassembled WGS sequence"/>
</dbReference>
<dbReference type="EMBL" id="JADCNL010000575">
    <property type="protein sequence ID" value="KAG0446467.1"/>
    <property type="molecule type" value="Genomic_DNA"/>
</dbReference>
<organism evidence="3 4">
    <name type="scientific">Vanilla planifolia</name>
    <name type="common">Vanilla</name>
    <dbReference type="NCBI Taxonomy" id="51239"/>
    <lineage>
        <taxon>Eukaryota</taxon>
        <taxon>Viridiplantae</taxon>
        <taxon>Streptophyta</taxon>
        <taxon>Embryophyta</taxon>
        <taxon>Tracheophyta</taxon>
        <taxon>Spermatophyta</taxon>
        <taxon>Magnoliopsida</taxon>
        <taxon>Liliopsida</taxon>
        <taxon>Asparagales</taxon>
        <taxon>Orchidaceae</taxon>
        <taxon>Vanilloideae</taxon>
        <taxon>Vanilleae</taxon>
        <taxon>Vanilla</taxon>
    </lineage>
</organism>
<reference evidence="4 5" key="1">
    <citation type="journal article" date="2020" name="Nat. Food">
        <title>A phased Vanilla planifolia genome enables genetic improvement of flavour and production.</title>
        <authorList>
            <person name="Hasing T."/>
            <person name="Tang H."/>
            <person name="Brym M."/>
            <person name="Khazi F."/>
            <person name="Huang T."/>
            <person name="Chambers A.H."/>
        </authorList>
    </citation>
    <scope>NUCLEOTIDE SEQUENCE [LARGE SCALE GENOMIC DNA]</scope>
    <source>
        <tissue evidence="3">Leaf</tissue>
    </source>
</reference>
<evidence type="ECO:0000313" key="4">
    <source>
        <dbReference type="Proteomes" id="UP000636800"/>
    </source>
</evidence>
<feature type="region of interest" description="Disordered" evidence="1">
    <location>
        <begin position="120"/>
        <end position="145"/>
    </location>
</feature>
<accession>A0A835U305</accession>
<evidence type="ECO:0000313" key="2">
    <source>
        <dbReference type="EMBL" id="KAG0446453.1"/>
    </source>
</evidence>
<sequence length="170" mass="18610">MGGFSGCSGVRVYGPRDTLRLHECKVGPSTVSLIVEVVARANGLGVADDRKNKAEQQLGVPKRVSRALLQSQSKWSVPVLPSMVKQYSPTCYEFSWGRSEASIPTPVRIIKLLHAESRLPEPGGGQPTIDGSTCSTHSDLCGEEGSRRRIPVRQPLVRAYHAEFPWGFRP</sequence>
<dbReference type="EMBL" id="JADCNM010000576">
    <property type="protein sequence ID" value="KAG0446453.1"/>
    <property type="molecule type" value="Genomic_DNA"/>
</dbReference>
<evidence type="ECO:0000313" key="5">
    <source>
        <dbReference type="Proteomes" id="UP000639772"/>
    </source>
</evidence>
<proteinExistence type="predicted"/>
<comment type="caution">
    <text evidence="3">The sequence shown here is derived from an EMBL/GenBank/DDBJ whole genome shotgun (WGS) entry which is preliminary data.</text>
</comment>
<evidence type="ECO:0000256" key="1">
    <source>
        <dbReference type="SAM" id="MobiDB-lite"/>
    </source>
</evidence>
<dbReference type="Proteomes" id="UP000636800">
    <property type="component" value="Unassembled WGS sequence"/>
</dbReference>
<feature type="compositionally biased region" description="Polar residues" evidence="1">
    <location>
        <begin position="129"/>
        <end position="138"/>
    </location>
</feature>
<dbReference type="AlphaFoldDB" id="A0A835U305"/>
<evidence type="ECO:0000313" key="3">
    <source>
        <dbReference type="EMBL" id="KAG0446467.1"/>
    </source>
</evidence>
<keyword evidence="4" id="KW-1185">Reference proteome</keyword>
<name>A0A835U305_VANPL</name>